<accession>A0A094W8B9</accession>
<reference evidence="1 2" key="1">
    <citation type="submission" date="2014-06" db="EMBL/GenBank/DDBJ databases">
        <title>Draft genome sequence of iron oxidizing acidophile Leptospirillum ferriphilum DSM14647.</title>
        <authorList>
            <person name="Cardenas J.P."/>
            <person name="Lazcano M."/>
            <person name="Ossandon F.J."/>
            <person name="Corbett M."/>
            <person name="Holmes D.S."/>
            <person name="Watkin E."/>
        </authorList>
    </citation>
    <scope>NUCLEOTIDE SEQUENCE [LARGE SCALE GENOMIC DNA]</scope>
    <source>
        <strain evidence="1 2">DSM 14647</strain>
    </source>
</reference>
<organism evidence="1 2">
    <name type="scientific">Leptospirillum ferriphilum</name>
    <dbReference type="NCBI Taxonomy" id="178606"/>
    <lineage>
        <taxon>Bacteria</taxon>
        <taxon>Pseudomonadati</taxon>
        <taxon>Nitrospirota</taxon>
        <taxon>Nitrospiria</taxon>
        <taxon>Nitrospirales</taxon>
        <taxon>Nitrospiraceae</taxon>
        <taxon>Leptospirillum</taxon>
    </lineage>
</organism>
<proteinExistence type="predicted"/>
<dbReference type="RefSeq" id="WP_036082420.1">
    <property type="nucleotide sequence ID" value="NZ_JPGK01000005.1"/>
</dbReference>
<gene>
    <name evidence="1" type="ORF">LptCag_1483</name>
</gene>
<comment type="caution">
    <text evidence="1">The sequence shown here is derived from an EMBL/GenBank/DDBJ whole genome shotgun (WGS) entry which is preliminary data.</text>
</comment>
<dbReference type="PATRIC" id="fig|178606.4.peg.1486"/>
<sequence length="174" mass="19319">MSGKLIFKDMELLRKLVDHVKTSPDRSIGSDDLFDPKYHKGGVIKNDENGWPLQDNIDMDKVPPALFLVKDQGVYLMSSGIPNLKDPKANDENRSLVLYADGLNPEKNEFDDWWNKAIDIIGGDDCCISLEISFFEKALRNKADKVIIAVTPSQVSAGYTVPKKAVKAGAKIKP</sequence>
<protein>
    <recommendedName>
        <fullName evidence="3">DUF3085 domain-containing protein</fullName>
    </recommendedName>
</protein>
<dbReference type="InterPro" id="IPR021436">
    <property type="entry name" value="DUF3085"/>
</dbReference>
<name>A0A094W8B9_9BACT</name>
<evidence type="ECO:0000313" key="1">
    <source>
        <dbReference type="EMBL" id="KGA93773.1"/>
    </source>
</evidence>
<dbReference type="EMBL" id="JPGK01000005">
    <property type="protein sequence ID" value="KGA93773.1"/>
    <property type="molecule type" value="Genomic_DNA"/>
</dbReference>
<dbReference type="Proteomes" id="UP000029452">
    <property type="component" value="Unassembled WGS sequence"/>
</dbReference>
<evidence type="ECO:0008006" key="3">
    <source>
        <dbReference type="Google" id="ProtNLM"/>
    </source>
</evidence>
<dbReference type="OrthoDB" id="7277249at2"/>
<dbReference type="AlphaFoldDB" id="A0A094W8B9"/>
<evidence type="ECO:0000313" key="2">
    <source>
        <dbReference type="Proteomes" id="UP000029452"/>
    </source>
</evidence>
<dbReference type="Pfam" id="PF11284">
    <property type="entry name" value="DUF3085"/>
    <property type="match status" value="1"/>
</dbReference>